<accession>A0A165E5N6</accession>
<dbReference type="InParanoid" id="A0A165E5N6"/>
<evidence type="ECO:0000313" key="2">
    <source>
        <dbReference type="EMBL" id="KZT54147.1"/>
    </source>
</evidence>
<dbReference type="AlphaFoldDB" id="A0A165E5N6"/>
<keyword evidence="3" id="KW-1185">Reference proteome</keyword>
<dbReference type="Proteomes" id="UP000076842">
    <property type="component" value="Unassembled WGS sequence"/>
</dbReference>
<protein>
    <recommendedName>
        <fullName evidence="4">F-box domain-containing protein</fullName>
    </recommendedName>
</protein>
<gene>
    <name evidence="2" type="ORF">CALCODRAFT_23166</name>
</gene>
<name>A0A165E5N6_9BASI</name>
<dbReference type="EMBL" id="KV424021">
    <property type="protein sequence ID" value="KZT54147.1"/>
    <property type="molecule type" value="Genomic_DNA"/>
</dbReference>
<feature type="compositionally biased region" description="Acidic residues" evidence="1">
    <location>
        <begin position="188"/>
        <end position="198"/>
    </location>
</feature>
<sequence>MSAGGVFGNDNVLRVNITDSLRTRRALSLVSWQVHTLCDEFLFETIYITEHKHIHPLVKLLHRCADSGLSRGWWCRQLFLDIGAPHNHWSSGRRDLWGLLPACPRIVDLHCDLRLKNLRHRRRWHNTRYGLSNHMTMTIANTVGPNLRLLEFGERVSLNLDTAMFLLSHLPHLELCRLLCLKAPWPVEEDSGSVDSEDERLSSDHWEGKSNGSGVEPDTALEGVATLSDRVRLPSLRLLHLNTFVPVVSKWELPKLEEVLLALTRNYGENLCLAVILKGLTPHASHITHLTYEDGPCIDVWVVAAHLPALKYFAFGNSQFDLDSSLPRPQENLHTIVINRRPAFEREMSKLLLNIAHHVKTNMLPALQQIRLVGMDYGEQYIQEHIESFQSYGIHLSA</sequence>
<reference evidence="2 3" key="1">
    <citation type="journal article" date="2016" name="Mol. Biol. Evol.">
        <title>Comparative Genomics of Early-Diverging Mushroom-Forming Fungi Provides Insights into the Origins of Lignocellulose Decay Capabilities.</title>
        <authorList>
            <person name="Nagy L.G."/>
            <person name="Riley R."/>
            <person name="Tritt A."/>
            <person name="Adam C."/>
            <person name="Daum C."/>
            <person name="Floudas D."/>
            <person name="Sun H."/>
            <person name="Yadav J.S."/>
            <person name="Pangilinan J."/>
            <person name="Larsson K.H."/>
            <person name="Matsuura K."/>
            <person name="Barry K."/>
            <person name="Labutti K."/>
            <person name="Kuo R."/>
            <person name="Ohm R.A."/>
            <person name="Bhattacharya S.S."/>
            <person name="Shirouzu T."/>
            <person name="Yoshinaga Y."/>
            <person name="Martin F.M."/>
            <person name="Grigoriev I.V."/>
            <person name="Hibbett D.S."/>
        </authorList>
    </citation>
    <scope>NUCLEOTIDE SEQUENCE [LARGE SCALE GENOMIC DNA]</scope>
    <source>
        <strain evidence="2 3">HHB12733</strain>
    </source>
</reference>
<feature type="region of interest" description="Disordered" evidence="1">
    <location>
        <begin position="188"/>
        <end position="218"/>
    </location>
</feature>
<evidence type="ECO:0000313" key="3">
    <source>
        <dbReference type="Proteomes" id="UP000076842"/>
    </source>
</evidence>
<proteinExistence type="predicted"/>
<evidence type="ECO:0008006" key="4">
    <source>
        <dbReference type="Google" id="ProtNLM"/>
    </source>
</evidence>
<dbReference type="OrthoDB" id="2973896at2759"/>
<evidence type="ECO:0000256" key="1">
    <source>
        <dbReference type="SAM" id="MobiDB-lite"/>
    </source>
</evidence>
<feature type="compositionally biased region" description="Basic and acidic residues" evidence="1">
    <location>
        <begin position="199"/>
        <end position="208"/>
    </location>
</feature>
<organism evidence="2 3">
    <name type="scientific">Calocera cornea HHB12733</name>
    <dbReference type="NCBI Taxonomy" id="1353952"/>
    <lineage>
        <taxon>Eukaryota</taxon>
        <taxon>Fungi</taxon>
        <taxon>Dikarya</taxon>
        <taxon>Basidiomycota</taxon>
        <taxon>Agaricomycotina</taxon>
        <taxon>Dacrymycetes</taxon>
        <taxon>Dacrymycetales</taxon>
        <taxon>Dacrymycetaceae</taxon>
        <taxon>Calocera</taxon>
    </lineage>
</organism>